<dbReference type="SUPFAM" id="SSF88713">
    <property type="entry name" value="Glycoside hydrolase/deacetylase"/>
    <property type="match status" value="1"/>
</dbReference>
<accession>A0A6J6KTR5</accession>
<protein>
    <submittedName>
        <fullName evidence="2">Unannotated protein</fullName>
    </submittedName>
</protein>
<name>A0A6J6KTR5_9ZZZZ</name>
<organism evidence="2">
    <name type="scientific">freshwater metagenome</name>
    <dbReference type="NCBI Taxonomy" id="449393"/>
    <lineage>
        <taxon>unclassified sequences</taxon>
        <taxon>metagenomes</taxon>
        <taxon>ecological metagenomes</taxon>
    </lineage>
</organism>
<sequence length="265" mass="29623">MSSLELPAGKTSAFVISFDFDAEEVWLAENPENANRPGVLSQGTYGAKVGVGLVLDTLDHLGLPATFFTPGRVAERYPDQMREIVAHGHELGHHGYTHTSPTKLSKAEELDELLKGKAALEQFGVEVTGYRSPSWEVSSNTFDLLVENGFKYSSSMMDDIKPYVHPAHKVVELPVQWMLDDAPYFWFSVGSDWNRTIRSARDVEEIWREEFLGIHGLGGLTMLTMHPQFIGRPSRVAMLERFLTFVKSHDEVWIATAGEVAKAVK</sequence>
<reference evidence="2" key="1">
    <citation type="submission" date="2020-05" db="EMBL/GenBank/DDBJ databases">
        <authorList>
            <person name="Chiriac C."/>
            <person name="Salcher M."/>
            <person name="Ghai R."/>
            <person name="Kavagutti S V."/>
        </authorList>
    </citation>
    <scope>NUCLEOTIDE SEQUENCE</scope>
</reference>
<evidence type="ECO:0000313" key="2">
    <source>
        <dbReference type="EMBL" id="CAB4651883.1"/>
    </source>
</evidence>
<dbReference type="AlphaFoldDB" id="A0A6J6KTR5"/>
<dbReference type="PROSITE" id="PS51677">
    <property type="entry name" value="NODB"/>
    <property type="match status" value="1"/>
</dbReference>
<dbReference type="GO" id="GO:0005975">
    <property type="term" value="P:carbohydrate metabolic process"/>
    <property type="evidence" value="ECO:0007669"/>
    <property type="project" value="InterPro"/>
</dbReference>
<dbReference type="Gene3D" id="3.20.20.370">
    <property type="entry name" value="Glycoside hydrolase/deacetylase"/>
    <property type="match status" value="1"/>
</dbReference>
<dbReference type="EMBL" id="CAEZWD010000086">
    <property type="protein sequence ID" value="CAB4651883.1"/>
    <property type="molecule type" value="Genomic_DNA"/>
</dbReference>
<dbReference type="InterPro" id="IPR011330">
    <property type="entry name" value="Glyco_hydro/deAcase_b/a-brl"/>
</dbReference>
<dbReference type="CDD" id="cd10938">
    <property type="entry name" value="CE4_HpPgdA_like"/>
    <property type="match status" value="1"/>
</dbReference>
<dbReference type="InterPro" id="IPR037950">
    <property type="entry name" value="PgdA-like"/>
</dbReference>
<dbReference type="GO" id="GO:0016810">
    <property type="term" value="F:hydrolase activity, acting on carbon-nitrogen (but not peptide) bonds"/>
    <property type="evidence" value="ECO:0007669"/>
    <property type="project" value="InterPro"/>
</dbReference>
<dbReference type="InterPro" id="IPR002509">
    <property type="entry name" value="NODB_dom"/>
</dbReference>
<proteinExistence type="predicted"/>
<dbReference type="Pfam" id="PF01522">
    <property type="entry name" value="Polysacc_deac_1"/>
    <property type="match status" value="1"/>
</dbReference>
<dbReference type="PANTHER" id="PTHR47561:SF1">
    <property type="entry name" value="POLYSACCHARIDE DEACETYLASE FAMILY PROTEIN (AFU_ORTHOLOGUE AFUA_6G05030)"/>
    <property type="match status" value="1"/>
</dbReference>
<gene>
    <name evidence="2" type="ORF">UFOPK2171_00706</name>
</gene>
<evidence type="ECO:0000259" key="1">
    <source>
        <dbReference type="PROSITE" id="PS51677"/>
    </source>
</evidence>
<dbReference type="PANTHER" id="PTHR47561">
    <property type="entry name" value="POLYSACCHARIDE DEACETYLASE FAMILY PROTEIN (AFU_ORTHOLOGUE AFUA_6G05030)"/>
    <property type="match status" value="1"/>
</dbReference>
<feature type="domain" description="NodB homology" evidence="1">
    <location>
        <begin position="37"/>
        <end position="255"/>
    </location>
</feature>